<feature type="domain" description="DUF6894" evidence="1">
    <location>
        <begin position="3"/>
        <end position="70"/>
    </location>
</feature>
<dbReference type="EMBL" id="CP017637">
    <property type="protein sequence ID" value="APG09676.1"/>
    <property type="molecule type" value="Genomic_DNA"/>
</dbReference>
<evidence type="ECO:0000259" key="1">
    <source>
        <dbReference type="Pfam" id="PF21834"/>
    </source>
</evidence>
<accession>A0A1L3F8M4</accession>
<dbReference type="AlphaFoldDB" id="A0A1L3F8M4"/>
<sequence length="76" mass="9065">MPRYFFHIIHERTEIDDVGEELRDKHAAWKEATVTARQMLQGIDGKLKPGRDWRMEVTDEFQNTIYVLHIQAEKPK</sequence>
<dbReference type="InterPro" id="IPR054189">
    <property type="entry name" value="DUF6894"/>
</dbReference>
<dbReference type="RefSeq" id="WP_071910805.1">
    <property type="nucleotide sequence ID" value="NZ_CP017637.1"/>
</dbReference>
<dbReference type="Proteomes" id="UP000181962">
    <property type="component" value="Chromosome"/>
</dbReference>
<proteinExistence type="predicted"/>
<protein>
    <recommendedName>
        <fullName evidence="1">DUF6894 domain-containing protein</fullName>
    </recommendedName>
</protein>
<organism evidence="2 3">
    <name type="scientific">Bradyrhizobium japonicum</name>
    <dbReference type="NCBI Taxonomy" id="375"/>
    <lineage>
        <taxon>Bacteria</taxon>
        <taxon>Pseudomonadati</taxon>
        <taxon>Pseudomonadota</taxon>
        <taxon>Alphaproteobacteria</taxon>
        <taxon>Hyphomicrobiales</taxon>
        <taxon>Nitrobacteraceae</taxon>
        <taxon>Bradyrhizobium</taxon>
    </lineage>
</organism>
<dbReference type="OrthoDB" id="7575967at2"/>
<dbReference type="Pfam" id="PF21834">
    <property type="entry name" value="DUF6894"/>
    <property type="match status" value="1"/>
</dbReference>
<evidence type="ECO:0000313" key="3">
    <source>
        <dbReference type="Proteomes" id="UP000181962"/>
    </source>
</evidence>
<reference evidence="2 3" key="1">
    <citation type="submission" date="2016-11" db="EMBL/GenBank/DDBJ databases">
        <title>Complete Genome Sequence of Bradyrhizobium sp. strain J5, an isolated from soybean nodule in Hokkaido.</title>
        <authorList>
            <person name="Kanehara K."/>
        </authorList>
    </citation>
    <scope>NUCLEOTIDE SEQUENCE [LARGE SCALE GENOMIC DNA]</scope>
    <source>
        <strain evidence="2 3">J5</strain>
    </source>
</reference>
<gene>
    <name evidence="2" type="ORF">BKD09_15160</name>
</gene>
<name>A0A1L3F8M4_BRAJP</name>
<evidence type="ECO:0000313" key="2">
    <source>
        <dbReference type="EMBL" id="APG09676.1"/>
    </source>
</evidence>